<dbReference type="EMBL" id="QMEB01000271">
    <property type="protein sequence ID" value="NMG22522.1"/>
    <property type="molecule type" value="Genomic_DNA"/>
</dbReference>
<proteinExistence type="predicted"/>
<evidence type="ECO:0000256" key="1">
    <source>
        <dbReference type="SAM" id="MobiDB-lite"/>
    </source>
</evidence>
<organism evidence="2 3">
    <name type="scientific">Brasilonema bromeliae SPC951</name>
    <dbReference type="NCBI Taxonomy" id="385972"/>
    <lineage>
        <taxon>Bacteria</taxon>
        <taxon>Bacillati</taxon>
        <taxon>Cyanobacteriota</taxon>
        <taxon>Cyanophyceae</taxon>
        <taxon>Nostocales</taxon>
        <taxon>Scytonemataceae</taxon>
        <taxon>Brasilonema</taxon>
        <taxon>Bromeliae group (in: Brasilonema)</taxon>
    </lineage>
</organism>
<dbReference type="Proteomes" id="UP000718564">
    <property type="component" value="Unassembled WGS sequence"/>
</dbReference>
<protein>
    <submittedName>
        <fullName evidence="2">Uncharacterized protein</fullName>
    </submittedName>
</protein>
<comment type="caution">
    <text evidence="2">The sequence shown here is derived from an EMBL/GenBank/DDBJ whole genome shotgun (WGS) entry which is preliminary data.</text>
</comment>
<feature type="region of interest" description="Disordered" evidence="1">
    <location>
        <begin position="192"/>
        <end position="236"/>
    </location>
</feature>
<gene>
    <name evidence="2" type="ORF">DP116_24975</name>
</gene>
<dbReference type="RefSeq" id="WP_211173494.1">
    <property type="nucleotide sequence ID" value="NZ_CAWPJE010000273.1"/>
</dbReference>
<sequence>MNFSDQVGHAIRFKNNDSEPRINQQLSGRFRINVAEAAKLASMQRNREDALSGFVRMKIREWKASNRELQDLARIARIAKSAPSNVLGGMGVGNKTGPGYARAFGFASYDDMRAAAYRWWQESGAEGAKQASDPDSAAGKAVDAVLGLGQGTRPQLETIVAAYAHPRFTGRDVDWWVTTLLEEVRLDRASAERDALQRKVTRRTQKEIRETAAKRREPKVEPEPSSDGHRRKAIGG</sequence>
<feature type="compositionally biased region" description="Basic and acidic residues" evidence="1">
    <location>
        <begin position="204"/>
        <end position="228"/>
    </location>
</feature>
<evidence type="ECO:0000313" key="3">
    <source>
        <dbReference type="Proteomes" id="UP000718564"/>
    </source>
</evidence>
<keyword evidence="3" id="KW-1185">Reference proteome</keyword>
<name>A0ABX1PFK2_9CYAN</name>
<reference evidence="2 3" key="1">
    <citation type="submission" date="2018-06" db="EMBL/GenBank/DDBJ databases">
        <title>Comparative genomics of Brasilonema spp. strains.</title>
        <authorList>
            <person name="Alvarenga D.O."/>
            <person name="Fiore M.F."/>
            <person name="Varani A.M."/>
        </authorList>
    </citation>
    <scope>NUCLEOTIDE SEQUENCE [LARGE SCALE GENOMIC DNA]</scope>
    <source>
        <strain evidence="2 3">SPC951</strain>
    </source>
</reference>
<accession>A0ABX1PFK2</accession>
<evidence type="ECO:0000313" key="2">
    <source>
        <dbReference type="EMBL" id="NMG22522.1"/>
    </source>
</evidence>